<dbReference type="Gene3D" id="2.40.50.90">
    <property type="match status" value="2"/>
</dbReference>
<evidence type="ECO:0000256" key="6">
    <source>
        <dbReference type="ARBA" id="ARBA00022737"/>
    </source>
</evidence>
<dbReference type="AlphaFoldDB" id="A0A8B9Q9C5"/>
<feature type="domain" description="Tudor" evidence="15">
    <location>
        <begin position="282"/>
        <end position="339"/>
    </location>
</feature>
<dbReference type="GO" id="GO:0030154">
    <property type="term" value="P:cell differentiation"/>
    <property type="evidence" value="ECO:0007669"/>
    <property type="project" value="UniProtKB-KW"/>
</dbReference>
<dbReference type="PANTHER" id="PTHR16442">
    <property type="entry name" value="RING FINGER PROTEIN 17"/>
    <property type="match status" value="1"/>
</dbReference>
<evidence type="ECO:0000256" key="2">
    <source>
        <dbReference type="ARBA" id="ARBA00004496"/>
    </source>
</evidence>
<evidence type="ECO:0000256" key="14">
    <source>
        <dbReference type="ARBA" id="ARBA00072636"/>
    </source>
</evidence>
<name>A0A8B9Q9C5_APTOW</name>
<dbReference type="Gene3D" id="2.30.30.140">
    <property type="match status" value="3"/>
</dbReference>
<keyword evidence="9" id="KW-0862">Zinc</keyword>
<keyword evidence="6" id="KW-0677">Repeat</keyword>
<keyword evidence="17" id="KW-1185">Reference proteome</keyword>
<reference evidence="16" key="2">
    <citation type="submission" date="2025-09" db="UniProtKB">
        <authorList>
            <consortium name="Ensembl"/>
        </authorList>
    </citation>
    <scope>IDENTIFICATION</scope>
</reference>
<dbReference type="InterPro" id="IPR002999">
    <property type="entry name" value="Tudor"/>
</dbReference>
<evidence type="ECO:0000256" key="13">
    <source>
        <dbReference type="ARBA" id="ARBA00062119"/>
    </source>
</evidence>
<evidence type="ECO:0000256" key="5">
    <source>
        <dbReference type="ARBA" id="ARBA00022723"/>
    </source>
</evidence>
<dbReference type="PANTHER" id="PTHR16442:SF1">
    <property type="entry name" value="RING FINGER PROTEIN 17"/>
    <property type="match status" value="1"/>
</dbReference>
<proteinExistence type="predicted"/>
<evidence type="ECO:0000256" key="7">
    <source>
        <dbReference type="ARBA" id="ARBA00022771"/>
    </source>
</evidence>
<evidence type="ECO:0000256" key="9">
    <source>
        <dbReference type="ARBA" id="ARBA00022833"/>
    </source>
</evidence>
<evidence type="ECO:0000313" key="17">
    <source>
        <dbReference type="Proteomes" id="UP000694424"/>
    </source>
</evidence>
<dbReference type="SMART" id="SM00333">
    <property type="entry name" value="TUDOR"/>
    <property type="match status" value="3"/>
</dbReference>
<dbReference type="InterPro" id="IPR035437">
    <property type="entry name" value="SNase_OB-fold_sf"/>
</dbReference>
<keyword evidence="10" id="KW-0744">Spermatogenesis</keyword>
<dbReference type="Pfam" id="PF00567">
    <property type="entry name" value="TUDOR"/>
    <property type="match status" value="3"/>
</dbReference>
<evidence type="ECO:0000313" key="16">
    <source>
        <dbReference type="Ensembl" id="ENSAOWP00000022958.1"/>
    </source>
</evidence>
<dbReference type="FunFam" id="2.30.30.140:FF:000114">
    <property type="entry name" value="RING finger protein 17"/>
    <property type="match status" value="1"/>
</dbReference>
<evidence type="ECO:0000256" key="11">
    <source>
        <dbReference type="ARBA" id="ARBA00023242"/>
    </source>
</evidence>
<keyword evidence="7" id="KW-0863">Zinc-finger</keyword>
<evidence type="ECO:0000256" key="4">
    <source>
        <dbReference type="ARBA" id="ARBA00022490"/>
    </source>
</evidence>
<evidence type="ECO:0000256" key="8">
    <source>
        <dbReference type="ARBA" id="ARBA00022782"/>
    </source>
</evidence>
<dbReference type="Ensembl" id="ENSAOWT00000026010.1">
    <property type="protein sequence ID" value="ENSAOWP00000022958.1"/>
    <property type="gene ID" value="ENSAOWG00000015483.1"/>
</dbReference>
<comment type="function">
    <text evidence="12">Seems to be involved in regulation of transcriptional activity of MYC. In vitro, inhibits DNA-binding activity of Mad-MAX heterodimers. Can recruit Mad transcriptional repressors (MXD1, MXD3, MXD4 and MXI1) to the cytoplasm. May be involved in spermiogenesis.</text>
</comment>
<dbReference type="GO" id="GO:0005634">
    <property type="term" value="C:nucleus"/>
    <property type="evidence" value="ECO:0007669"/>
    <property type="project" value="UniProtKB-SubCell"/>
</dbReference>
<dbReference type="PROSITE" id="PS50304">
    <property type="entry name" value="TUDOR"/>
    <property type="match status" value="2"/>
</dbReference>
<protein>
    <recommendedName>
        <fullName evidence="14">RING finger protein 17</fullName>
    </recommendedName>
</protein>
<organism evidence="16 17">
    <name type="scientific">Apteryx owenii</name>
    <name type="common">Little spotted kiwi</name>
    <dbReference type="NCBI Taxonomy" id="8824"/>
    <lineage>
        <taxon>Eukaryota</taxon>
        <taxon>Metazoa</taxon>
        <taxon>Chordata</taxon>
        <taxon>Craniata</taxon>
        <taxon>Vertebrata</taxon>
        <taxon>Euteleostomi</taxon>
        <taxon>Archelosauria</taxon>
        <taxon>Archosauria</taxon>
        <taxon>Dinosauria</taxon>
        <taxon>Saurischia</taxon>
        <taxon>Theropoda</taxon>
        <taxon>Coelurosauria</taxon>
        <taxon>Aves</taxon>
        <taxon>Palaeognathae</taxon>
        <taxon>Apterygiformes</taxon>
        <taxon>Apterygidae</taxon>
        <taxon>Apteryx</taxon>
    </lineage>
</organism>
<evidence type="ECO:0000256" key="12">
    <source>
        <dbReference type="ARBA" id="ARBA00057086"/>
    </source>
</evidence>
<keyword evidence="4" id="KW-0963">Cytoplasm</keyword>
<reference evidence="16" key="1">
    <citation type="submission" date="2025-08" db="UniProtKB">
        <authorList>
            <consortium name="Ensembl"/>
        </authorList>
    </citation>
    <scope>IDENTIFICATION</scope>
</reference>
<keyword evidence="5" id="KW-0479">Metal-binding</keyword>
<keyword evidence="11" id="KW-0539">Nucleus</keyword>
<accession>A0A8B9Q9C5</accession>
<evidence type="ECO:0000259" key="15">
    <source>
        <dbReference type="PROSITE" id="PS50304"/>
    </source>
</evidence>
<dbReference type="Proteomes" id="UP000694424">
    <property type="component" value="Unplaced"/>
</dbReference>
<keyword evidence="3" id="KW-0217">Developmental protein</keyword>
<dbReference type="GO" id="GO:0007283">
    <property type="term" value="P:spermatogenesis"/>
    <property type="evidence" value="ECO:0007669"/>
    <property type="project" value="UniProtKB-KW"/>
</dbReference>
<dbReference type="SUPFAM" id="SSF63748">
    <property type="entry name" value="Tudor/PWWP/MBT"/>
    <property type="match status" value="3"/>
</dbReference>
<evidence type="ECO:0000256" key="10">
    <source>
        <dbReference type="ARBA" id="ARBA00022871"/>
    </source>
</evidence>
<comment type="subcellular location">
    <subcellularLocation>
        <location evidence="2">Cytoplasm</location>
    </subcellularLocation>
    <subcellularLocation>
        <location evidence="1">Nucleus</location>
    </subcellularLocation>
</comment>
<dbReference type="GO" id="GO:0008270">
    <property type="term" value="F:zinc ion binding"/>
    <property type="evidence" value="ECO:0007669"/>
    <property type="project" value="UniProtKB-KW"/>
</dbReference>
<keyword evidence="8" id="KW-0221">Differentiation</keyword>
<feature type="domain" description="Tudor" evidence="15">
    <location>
        <begin position="458"/>
        <end position="518"/>
    </location>
</feature>
<comment type="subunit">
    <text evidence="13">Interacts with MXD1, MXD3, MXD4, MXI1 and PIWIL1. Self-associates.</text>
</comment>
<evidence type="ECO:0000256" key="3">
    <source>
        <dbReference type="ARBA" id="ARBA00022473"/>
    </source>
</evidence>
<evidence type="ECO:0000256" key="1">
    <source>
        <dbReference type="ARBA" id="ARBA00004123"/>
    </source>
</evidence>
<dbReference type="GO" id="GO:0005737">
    <property type="term" value="C:cytoplasm"/>
    <property type="evidence" value="ECO:0007669"/>
    <property type="project" value="UniProtKB-SubCell"/>
</dbReference>
<sequence>MATIYEESQPESVKWETSMHCAVYVRDWKQWQRGQISRIVSETTAEVMLYDSGAVKTVDVSCLRKLEENMKIMRTLAIECSLVDIRPTGGSMQWTATVCECVSYYLTDAQAKIIIQESDVACPLPVKILCKDEAGQFIDISEHLIKKGLAFRNRRTDKADVAGSIPKEHLEVHLEQENSQLDGCNLETACTLNSAAPEKDITVSEREHKSNQAEEPLLQSGVDEVYKPPVIPETKIFQAVVSCVGHDGTIYVIPVSLANELNKLMTEIQCNFKCLGLLEPYCWKKGEACVIRGSDTVWYRGKVTELGGGALQVQYIDRGSIEKIPQCHLYPTALYTDIPPFCLPCELYKTVPIGNFWQQDAIDLLQELLTDEEVEIHVQELLEGDVPVLPPYTLPSLPVPGDTFPVRVTHLVSPKEVCFINVSNIVDRDANSSSALESLDEALKWCNKNVDFLPPLTNFRTEMPCLVEYNDGLWYRAKLLAVKEFDPVKVLIQFVDYGNFSVVPASRLRQIPSHLLHYPVQAVRALLAGFRPPVCDKNKKRIPYCPEWSMEALWAMMECIEGKQLSASILAVSPEVTISLYDDDQNLVHMKLIELGFADMDE</sequence>